<dbReference type="AlphaFoldDB" id="A0A2R7UCR9"/>
<dbReference type="Proteomes" id="UP000244874">
    <property type="component" value="Unassembled WGS sequence"/>
</dbReference>
<comment type="caution">
    <text evidence="2">The sequence shown here is derived from an EMBL/GenBank/DDBJ whole genome shotgun (WGS) entry which is preliminary data.</text>
</comment>
<reference evidence="2 3" key="1">
    <citation type="submission" date="2018-04" db="EMBL/GenBank/DDBJ databases">
        <authorList>
            <person name="Go L.Y."/>
            <person name="Mitchell J.A."/>
        </authorList>
    </citation>
    <scope>NUCLEOTIDE SEQUENCE [LARGE SCALE GENOMIC DNA]</scope>
    <source>
        <strain evidence="2 3">KCJK7865</strain>
    </source>
</reference>
<gene>
    <name evidence="2" type="ORF">DBB42_22675</name>
</gene>
<dbReference type="EMBL" id="QANO01000168">
    <property type="protein sequence ID" value="PTU49963.1"/>
    <property type="molecule type" value="Genomic_DNA"/>
</dbReference>
<evidence type="ECO:0000313" key="3">
    <source>
        <dbReference type="Proteomes" id="UP000244874"/>
    </source>
</evidence>
<feature type="region of interest" description="Disordered" evidence="1">
    <location>
        <begin position="1"/>
        <end position="26"/>
    </location>
</feature>
<protein>
    <submittedName>
        <fullName evidence="2">Uncharacterized protein</fullName>
    </submittedName>
</protein>
<sequence>MRFTGRSRSGPGRAPAATGRGWPGGSVHLHRPFLGLARSHRCSTAFRPCAIPVGAGKPAKRPVQATDQ</sequence>
<accession>A0A2R7UCR9</accession>
<feature type="compositionally biased region" description="Low complexity" evidence="1">
    <location>
        <begin position="8"/>
        <end position="20"/>
    </location>
</feature>
<evidence type="ECO:0000256" key="1">
    <source>
        <dbReference type="SAM" id="MobiDB-lite"/>
    </source>
</evidence>
<organism evidence="2 3">
    <name type="scientific">Pseudomonas plecoglossicida</name>
    <dbReference type="NCBI Taxonomy" id="70775"/>
    <lineage>
        <taxon>Bacteria</taxon>
        <taxon>Pseudomonadati</taxon>
        <taxon>Pseudomonadota</taxon>
        <taxon>Gammaproteobacteria</taxon>
        <taxon>Pseudomonadales</taxon>
        <taxon>Pseudomonadaceae</taxon>
        <taxon>Pseudomonas</taxon>
    </lineage>
</organism>
<evidence type="ECO:0000313" key="2">
    <source>
        <dbReference type="EMBL" id="PTU49963.1"/>
    </source>
</evidence>
<proteinExistence type="predicted"/>
<name>A0A2R7UCR9_PSEDL</name>